<evidence type="ECO:0000259" key="11">
    <source>
        <dbReference type="SMART" id="SM00656"/>
    </source>
</evidence>
<comment type="catalytic activity">
    <reaction evidence="6">
        <text>Eliminative cleavage of (1-&gt;4)-alpha-D-galacturonan methyl ester to give oligosaccharides with 4-deoxy-6-O-methyl-alpha-D-galact-4-enuronosyl groups at their non-reducing ends.</text>
        <dbReference type="EC" id="4.2.2.10"/>
    </reaction>
</comment>
<dbReference type="InterPro" id="IPR002022">
    <property type="entry name" value="Pec_lyase"/>
</dbReference>
<dbReference type="GO" id="GO:0030570">
    <property type="term" value="F:pectate lyase activity"/>
    <property type="evidence" value="ECO:0007669"/>
    <property type="project" value="InterPro"/>
</dbReference>
<evidence type="ECO:0000256" key="9">
    <source>
        <dbReference type="RuleBase" id="RU361173"/>
    </source>
</evidence>
<evidence type="ECO:0000256" key="3">
    <source>
        <dbReference type="ARBA" id="ARBA00023157"/>
    </source>
</evidence>
<comment type="subcellular location">
    <subcellularLocation>
        <location evidence="9">Secreted</location>
    </subcellularLocation>
</comment>
<dbReference type="Gene3D" id="2.160.20.10">
    <property type="entry name" value="Single-stranded right-handed beta-helix, Pectin lyase-like"/>
    <property type="match status" value="1"/>
</dbReference>
<dbReference type="InterPro" id="IPR011050">
    <property type="entry name" value="Pectin_lyase_fold/virulence"/>
</dbReference>
<dbReference type="GO" id="GO:0047490">
    <property type="term" value="F:pectin lyase activity"/>
    <property type="evidence" value="ECO:0007669"/>
    <property type="project" value="UniProtKB-EC"/>
</dbReference>
<dbReference type="InterPro" id="IPR012334">
    <property type="entry name" value="Pectin_lyas_fold"/>
</dbReference>
<dbReference type="InterPro" id="IPR045032">
    <property type="entry name" value="PEL"/>
</dbReference>
<keyword evidence="4" id="KW-0325">Glycoprotein</keyword>
<dbReference type="PANTHER" id="PTHR31683">
    <property type="entry name" value="PECTATE LYASE 18-RELATED"/>
    <property type="match status" value="1"/>
</dbReference>
<evidence type="ECO:0000256" key="5">
    <source>
        <dbReference type="ARBA" id="ARBA00023239"/>
    </source>
</evidence>
<proteinExistence type="inferred from homology"/>
<keyword evidence="2 10" id="KW-0732">Signal</keyword>
<evidence type="ECO:0000256" key="4">
    <source>
        <dbReference type="ARBA" id="ARBA00023180"/>
    </source>
</evidence>
<evidence type="ECO:0000256" key="1">
    <source>
        <dbReference type="ARBA" id="ARBA00010980"/>
    </source>
</evidence>
<dbReference type="SMART" id="SM00656">
    <property type="entry name" value="Amb_all"/>
    <property type="match status" value="1"/>
</dbReference>
<organism evidence="12 13">
    <name type="scientific">Botrytis hyacinthi</name>
    <dbReference type="NCBI Taxonomy" id="278943"/>
    <lineage>
        <taxon>Eukaryota</taxon>
        <taxon>Fungi</taxon>
        <taxon>Dikarya</taxon>
        <taxon>Ascomycota</taxon>
        <taxon>Pezizomycotina</taxon>
        <taxon>Leotiomycetes</taxon>
        <taxon>Helotiales</taxon>
        <taxon>Sclerotiniaceae</taxon>
        <taxon>Botrytis</taxon>
    </lineage>
</organism>
<feature type="chain" id="PRO_5021246781" description="pectin lyase" evidence="10">
    <location>
        <begin position="22"/>
        <end position="410"/>
    </location>
</feature>
<dbReference type="SUPFAM" id="SSF51126">
    <property type="entry name" value="Pectin lyase-like"/>
    <property type="match status" value="1"/>
</dbReference>
<accession>A0A4Z1GC29</accession>
<comment type="similarity">
    <text evidence="1 9">Belongs to the polysaccharide lyase 1 family.</text>
</comment>
<dbReference type="Pfam" id="PF00544">
    <property type="entry name" value="Pectate_lyase_4"/>
    <property type="match status" value="1"/>
</dbReference>
<comment type="function">
    <text evidence="7">Pectinolytic enzymes consist of four classes of enzymes: pectin lyase, polygalacturonase, pectin methylesterase and rhamnogalacturonase. Among pectinolytic enzymes, pectin lyase is the most important in depolymerization of pectin, since it cleaves internal glycosidic bonds of highly methylated pectins.</text>
</comment>
<evidence type="ECO:0000256" key="7">
    <source>
        <dbReference type="ARBA" id="ARBA00037631"/>
    </source>
</evidence>
<sequence length="410" mass="43466">MKSSTMLISFVTLALAPLINAATTVSGSAYGFAKGVSGGGSAVAAAPSDIAQLKSWLADSTPRVILINKTYNFVGTEGSTTGSGCYQSGCLPTKGGQDYIGTLSCTGTNMISTSITYDTAGPTPLDVGSSKTILGVGSAGIIAGKGLRIPATSTNIIIQNVHFTNINPGHVWGGDAISLEGSRGVWIDHCKFSLIGRQMIVSHFAASQFTISNCEFYGTTTTSATCNANHYWTMMINGPGDLLTLDRNYWHNLSGRAPKISGTGAVAQITNNYMANNAGHDFETYDGTYSLIEGNVLEGVTLPFDGTAGSTYNVPDSASSTACASYLGRNCPVNTITNSGTWPSLKVVAALAKLKQYDSSVSIFIIQFFYSLDLFPSKLFQRFLVCKFTNHLIFSTWSLLLRPVLSRPVF</sequence>
<dbReference type="AlphaFoldDB" id="A0A4Z1GC29"/>
<name>A0A4Z1GC29_9HELO</name>
<evidence type="ECO:0000256" key="10">
    <source>
        <dbReference type="SAM" id="SignalP"/>
    </source>
</evidence>
<dbReference type="GO" id="GO:0005576">
    <property type="term" value="C:extracellular region"/>
    <property type="evidence" value="ECO:0007669"/>
    <property type="project" value="UniProtKB-SubCell"/>
</dbReference>
<protein>
    <recommendedName>
        <fullName evidence="8">pectin lyase</fullName>
        <ecNumber evidence="8">4.2.2.10</ecNumber>
    </recommendedName>
</protein>
<keyword evidence="9" id="KW-0119">Carbohydrate metabolism</keyword>
<dbReference type="PANTHER" id="PTHR31683:SF67">
    <property type="entry name" value="PECTIN LYASE F-RELATED"/>
    <property type="match status" value="1"/>
</dbReference>
<feature type="signal peptide" evidence="10">
    <location>
        <begin position="1"/>
        <end position="21"/>
    </location>
</feature>
<dbReference type="EC" id="4.2.2.10" evidence="8"/>
<keyword evidence="3" id="KW-1015">Disulfide bond</keyword>
<evidence type="ECO:0000313" key="12">
    <source>
        <dbReference type="EMBL" id="TGO34355.1"/>
    </source>
</evidence>
<reference evidence="12 13" key="1">
    <citation type="submission" date="2017-12" db="EMBL/GenBank/DDBJ databases">
        <title>Comparative genomics of Botrytis spp.</title>
        <authorList>
            <person name="Valero-Jimenez C.A."/>
            <person name="Tapia P."/>
            <person name="Veloso J."/>
            <person name="Silva-Moreno E."/>
            <person name="Staats M."/>
            <person name="Valdes J.H."/>
            <person name="Van Kan J.A.L."/>
        </authorList>
    </citation>
    <scope>NUCLEOTIDE SEQUENCE [LARGE SCALE GENOMIC DNA]</scope>
    <source>
        <strain evidence="12 13">Bh0001</strain>
    </source>
</reference>
<comment type="caution">
    <text evidence="12">The sequence shown here is derived from an EMBL/GenBank/DDBJ whole genome shotgun (WGS) entry which is preliminary data.</text>
</comment>
<keyword evidence="5 9" id="KW-0456">Lyase</keyword>
<keyword evidence="9" id="KW-0624">Polysaccharide degradation</keyword>
<keyword evidence="13" id="KW-1185">Reference proteome</keyword>
<dbReference type="Proteomes" id="UP000297814">
    <property type="component" value="Unassembled WGS sequence"/>
</dbReference>
<feature type="domain" description="Pectate lyase" evidence="11">
    <location>
        <begin position="94"/>
        <end position="303"/>
    </location>
</feature>
<evidence type="ECO:0000256" key="8">
    <source>
        <dbReference type="ARBA" id="ARBA00039082"/>
    </source>
</evidence>
<dbReference type="EMBL" id="PQXK01000201">
    <property type="protein sequence ID" value="TGO34355.1"/>
    <property type="molecule type" value="Genomic_DNA"/>
</dbReference>
<evidence type="ECO:0000313" key="13">
    <source>
        <dbReference type="Proteomes" id="UP000297814"/>
    </source>
</evidence>
<evidence type="ECO:0000256" key="6">
    <source>
        <dbReference type="ARBA" id="ARBA00036818"/>
    </source>
</evidence>
<keyword evidence="9" id="KW-0964">Secreted</keyword>
<evidence type="ECO:0000256" key="2">
    <source>
        <dbReference type="ARBA" id="ARBA00022729"/>
    </source>
</evidence>
<gene>
    <name evidence="12" type="ORF">BHYA_0201g00100</name>
</gene>
<dbReference type="GO" id="GO:0000272">
    <property type="term" value="P:polysaccharide catabolic process"/>
    <property type="evidence" value="ECO:0007669"/>
    <property type="project" value="UniProtKB-KW"/>
</dbReference>